<dbReference type="eggNOG" id="KOG1208">
    <property type="taxonomic scope" value="Eukaryota"/>
</dbReference>
<evidence type="ECO:0000313" key="3">
    <source>
        <dbReference type="EMBL" id="EXJ81926.1"/>
    </source>
</evidence>
<dbReference type="AlphaFoldDB" id="W9XYA7"/>
<sequence>MSQEYQIQPEFGAALRRFLYSQFFGTPAHPTHSFANQTIIVTGSNVGLGFEAARHFYRLDCAKLILAVRSVSKGEAAKEDIVRSVKHRTDGADAIEVWPLDLSSTQSTLDFAERVKADLPRLDVVVENAGINNFSWSVVEDGWEQTIQVNVINTLLLGLALLPKLAQSKARYPDSSPHLEIVSSEVHRFTQFKEVNAPDIYARLNDEKAFVSSDRYNISKLLEVLFVRELVARLNGAAASGPDSKPAQGSTYSGVIITMVNPGLCVSQLDRGMSYVMQIVAGVMRHIVGRSTEVGARTLVYGACAGPESHGEFMSDGQNQEVEKWIYSDLGREVQKKVFEQTLKVLEARKPGLAKEIGL</sequence>
<evidence type="ECO:0000313" key="4">
    <source>
        <dbReference type="Proteomes" id="UP000019484"/>
    </source>
</evidence>
<proteinExistence type="inferred from homology"/>
<dbReference type="STRING" id="1182541.W9XYA7"/>
<dbReference type="Pfam" id="PF00106">
    <property type="entry name" value="adh_short"/>
    <property type="match status" value="1"/>
</dbReference>
<comment type="caution">
    <text evidence="3">The sequence shown here is derived from an EMBL/GenBank/DDBJ whole genome shotgun (WGS) entry which is preliminary data.</text>
</comment>
<accession>W9XYA7</accession>
<dbReference type="RefSeq" id="XP_007727047.1">
    <property type="nucleotide sequence ID" value="XM_007728857.1"/>
</dbReference>
<dbReference type="EMBL" id="AMWN01000007">
    <property type="protein sequence ID" value="EXJ81926.1"/>
    <property type="molecule type" value="Genomic_DNA"/>
</dbReference>
<dbReference type="Proteomes" id="UP000019484">
    <property type="component" value="Unassembled WGS sequence"/>
</dbReference>
<dbReference type="PANTHER" id="PTHR43157">
    <property type="entry name" value="PHOSPHATIDYLINOSITOL-GLYCAN BIOSYNTHESIS CLASS F PROTEIN-RELATED"/>
    <property type="match status" value="1"/>
</dbReference>
<protein>
    <recommendedName>
        <fullName evidence="5">Alcohol dehydrogenase</fullName>
    </recommendedName>
</protein>
<comment type="similarity">
    <text evidence="1">Belongs to the short-chain dehydrogenases/reductases (SDR) family.</text>
</comment>
<dbReference type="SUPFAM" id="SSF51735">
    <property type="entry name" value="NAD(P)-binding Rossmann-fold domains"/>
    <property type="match status" value="1"/>
</dbReference>
<gene>
    <name evidence="3" type="ORF">A1O1_07993</name>
</gene>
<dbReference type="HOGENOM" id="CLU_010194_44_4_1"/>
<dbReference type="InterPro" id="IPR002347">
    <property type="entry name" value="SDR_fam"/>
</dbReference>
<dbReference type="PANTHER" id="PTHR43157:SF31">
    <property type="entry name" value="PHOSPHATIDYLINOSITOL-GLYCAN BIOSYNTHESIS CLASS F PROTEIN"/>
    <property type="match status" value="1"/>
</dbReference>
<organism evidence="3 4">
    <name type="scientific">Capronia coronata CBS 617.96</name>
    <dbReference type="NCBI Taxonomy" id="1182541"/>
    <lineage>
        <taxon>Eukaryota</taxon>
        <taxon>Fungi</taxon>
        <taxon>Dikarya</taxon>
        <taxon>Ascomycota</taxon>
        <taxon>Pezizomycotina</taxon>
        <taxon>Eurotiomycetes</taxon>
        <taxon>Chaetothyriomycetidae</taxon>
        <taxon>Chaetothyriales</taxon>
        <taxon>Herpotrichiellaceae</taxon>
        <taxon>Capronia</taxon>
    </lineage>
</organism>
<evidence type="ECO:0008006" key="5">
    <source>
        <dbReference type="Google" id="ProtNLM"/>
    </source>
</evidence>
<evidence type="ECO:0000256" key="1">
    <source>
        <dbReference type="ARBA" id="ARBA00006484"/>
    </source>
</evidence>
<keyword evidence="2" id="KW-0560">Oxidoreductase</keyword>
<dbReference type="GO" id="GO:0016491">
    <property type="term" value="F:oxidoreductase activity"/>
    <property type="evidence" value="ECO:0007669"/>
    <property type="project" value="UniProtKB-KW"/>
</dbReference>
<dbReference type="InterPro" id="IPR036291">
    <property type="entry name" value="NAD(P)-bd_dom_sf"/>
</dbReference>
<dbReference type="PRINTS" id="PR00081">
    <property type="entry name" value="GDHRDH"/>
</dbReference>
<evidence type="ECO:0000256" key="2">
    <source>
        <dbReference type="ARBA" id="ARBA00023002"/>
    </source>
</evidence>
<dbReference type="GeneID" id="19162846"/>
<reference evidence="3 4" key="1">
    <citation type="submission" date="2013-03" db="EMBL/GenBank/DDBJ databases">
        <title>The Genome Sequence of Capronia coronata CBS 617.96.</title>
        <authorList>
            <consortium name="The Broad Institute Genomics Platform"/>
            <person name="Cuomo C."/>
            <person name="de Hoog S."/>
            <person name="Gorbushina A."/>
            <person name="Walker B."/>
            <person name="Young S.K."/>
            <person name="Zeng Q."/>
            <person name="Gargeya S."/>
            <person name="Fitzgerald M."/>
            <person name="Haas B."/>
            <person name="Abouelleil A."/>
            <person name="Allen A.W."/>
            <person name="Alvarado L."/>
            <person name="Arachchi H.M."/>
            <person name="Berlin A.M."/>
            <person name="Chapman S.B."/>
            <person name="Gainer-Dewar J."/>
            <person name="Goldberg J."/>
            <person name="Griggs A."/>
            <person name="Gujja S."/>
            <person name="Hansen M."/>
            <person name="Howarth C."/>
            <person name="Imamovic A."/>
            <person name="Ireland A."/>
            <person name="Larimer J."/>
            <person name="McCowan C."/>
            <person name="Murphy C."/>
            <person name="Pearson M."/>
            <person name="Poon T.W."/>
            <person name="Priest M."/>
            <person name="Roberts A."/>
            <person name="Saif S."/>
            <person name="Shea T."/>
            <person name="Sisk P."/>
            <person name="Sykes S."/>
            <person name="Wortman J."/>
            <person name="Nusbaum C."/>
            <person name="Birren B."/>
        </authorList>
    </citation>
    <scope>NUCLEOTIDE SEQUENCE [LARGE SCALE GENOMIC DNA]</scope>
    <source>
        <strain evidence="3 4">CBS 617.96</strain>
    </source>
</reference>
<name>W9XYA7_9EURO</name>
<dbReference type="Gene3D" id="3.40.50.720">
    <property type="entry name" value="NAD(P)-binding Rossmann-like Domain"/>
    <property type="match status" value="1"/>
</dbReference>
<dbReference type="OrthoDB" id="542013at2759"/>
<keyword evidence="4" id="KW-1185">Reference proteome</keyword>